<dbReference type="EMBL" id="AFWE01000080">
    <property type="protein sequence ID" value="EGU38551.1"/>
    <property type="molecule type" value="Genomic_DNA"/>
</dbReference>
<accession>F9RMD2</accession>
<sequence length="311" mass="35317">MKYTKLYRDQLEMFKSTTQGKQALRNMFGRKPVSFPRFVKTIKALSSQSVDGKPLQRTLSEELQWRTLGSPVIFLENEALVKCLHSSQFNYEKDFAVVPPFKSFSMSFPEKTVINGVELKSALVSIMTRKEFLDLYGPSVITLGDVYNTEYGDDELCISIQFENGFGVIDSNFAHISKLTSVLNNNALRPLKNQGTEALDALTKIALALCVYHSATDGEKLKKGYPSSTMVFPKGKNKSNYQAITAQYSKSRLQVSEGEKGRKITHRVPHFRNLRAECFYKKDEYKHLKRGSRWTFVKGVDLNGSMNTLEQ</sequence>
<evidence type="ECO:0000313" key="2">
    <source>
        <dbReference type="Proteomes" id="UP000004349"/>
    </source>
</evidence>
<dbReference type="RefSeq" id="WP_005594633.1">
    <property type="nucleotide sequence ID" value="NZ_AFWE01000080.1"/>
</dbReference>
<dbReference type="Proteomes" id="UP000004349">
    <property type="component" value="Unassembled WGS sequence"/>
</dbReference>
<comment type="caution">
    <text evidence="1">The sequence shown here is derived from an EMBL/GenBank/DDBJ whole genome shotgun (WGS) entry which is preliminary data.</text>
</comment>
<name>F9RMD2_9VIBR</name>
<organism evidence="1 2">
    <name type="scientific">Vibrio scophthalmi LMG 19158</name>
    <dbReference type="NCBI Taxonomy" id="870967"/>
    <lineage>
        <taxon>Bacteria</taxon>
        <taxon>Pseudomonadati</taxon>
        <taxon>Pseudomonadota</taxon>
        <taxon>Gammaproteobacteria</taxon>
        <taxon>Vibrionales</taxon>
        <taxon>Vibrionaceae</taxon>
        <taxon>Vibrio</taxon>
    </lineage>
</organism>
<evidence type="ECO:0000313" key="1">
    <source>
        <dbReference type="EMBL" id="EGU38551.1"/>
    </source>
</evidence>
<protein>
    <submittedName>
        <fullName evidence="1">Uncharacterized protein</fullName>
    </submittedName>
</protein>
<proteinExistence type="predicted"/>
<dbReference type="AlphaFoldDB" id="F9RMD2"/>
<reference evidence="1 2" key="1">
    <citation type="journal article" date="2012" name="Int. J. Syst. Evol. Microbiol.">
        <title>Vibrio caribbeanicus sp. nov., isolated from the marine sponge Scleritoderma cyanea.</title>
        <authorList>
            <person name="Hoffmann M."/>
            <person name="Monday S.R."/>
            <person name="Allard M.W."/>
            <person name="Strain E.A."/>
            <person name="Whittaker P."/>
            <person name="Naum M."/>
            <person name="McCarthy P.J."/>
            <person name="Lopez J.V."/>
            <person name="Fischer M."/>
            <person name="Brown E.W."/>
        </authorList>
    </citation>
    <scope>NUCLEOTIDE SEQUENCE [LARGE SCALE GENOMIC DNA]</scope>
    <source>
        <strain evidence="1 2">LMG 19158</strain>
    </source>
</reference>
<gene>
    <name evidence="1" type="ORF">VIS19158_07685</name>
</gene>